<dbReference type="Proteomes" id="UP000186698">
    <property type="component" value="Chromosome 1S"/>
</dbReference>
<dbReference type="GeneID" id="121399561"/>
<feature type="domain" description="C-type lectin" evidence="3">
    <location>
        <begin position="321"/>
        <end position="422"/>
    </location>
</feature>
<evidence type="ECO:0000313" key="5">
    <source>
        <dbReference type="RefSeq" id="XP_041436649.1"/>
    </source>
</evidence>
<name>A0A8J1M4M8_XENLA</name>
<dbReference type="PANTHER" id="PTHR15028">
    <property type="entry name" value="CD72-RELATED"/>
    <property type="match status" value="1"/>
</dbReference>
<dbReference type="InterPro" id="IPR016187">
    <property type="entry name" value="CTDL_fold"/>
</dbReference>
<dbReference type="GO" id="GO:0005886">
    <property type="term" value="C:plasma membrane"/>
    <property type="evidence" value="ECO:0000318"/>
    <property type="project" value="GO_Central"/>
</dbReference>
<keyword evidence="2" id="KW-0472">Membrane</keyword>
<dbReference type="PANTHER" id="PTHR15028:SF7">
    <property type="entry name" value="C-TYPE LECTIN DOMAIN FAMILY 4 MEMBER F-LIKE"/>
    <property type="match status" value="1"/>
</dbReference>
<protein>
    <submittedName>
        <fullName evidence="5">CD209 antigen-like</fullName>
    </submittedName>
</protein>
<dbReference type="KEGG" id="xla:121399561"/>
<dbReference type="InterPro" id="IPR016186">
    <property type="entry name" value="C-type_lectin-like/link_sf"/>
</dbReference>
<accession>A0A8J1M4M8</accession>
<dbReference type="InterPro" id="IPR001304">
    <property type="entry name" value="C-type_lectin-like"/>
</dbReference>
<dbReference type="SMART" id="SM00034">
    <property type="entry name" value="CLECT"/>
    <property type="match status" value="1"/>
</dbReference>
<reference evidence="5" key="1">
    <citation type="submission" date="2025-08" db="UniProtKB">
        <authorList>
            <consortium name="RefSeq"/>
        </authorList>
    </citation>
    <scope>IDENTIFICATION</scope>
    <source>
        <strain evidence="5">J_2021</strain>
        <tissue evidence="5">Erythrocytes</tissue>
    </source>
</reference>
<dbReference type="OrthoDB" id="9907225at2759"/>
<dbReference type="RefSeq" id="XP_041436649.1">
    <property type="nucleotide sequence ID" value="XM_041580715.1"/>
</dbReference>
<evidence type="ECO:0000256" key="1">
    <source>
        <dbReference type="SAM" id="Coils"/>
    </source>
</evidence>
<feature type="coiled-coil region" evidence="1">
    <location>
        <begin position="131"/>
        <end position="179"/>
    </location>
</feature>
<dbReference type="SUPFAM" id="SSF56436">
    <property type="entry name" value="C-type lectin-like"/>
    <property type="match status" value="1"/>
</dbReference>
<dbReference type="AlphaFoldDB" id="A0A8J1M4M8"/>
<evidence type="ECO:0000313" key="4">
    <source>
        <dbReference type="Proteomes" id="UP000186698"/>
    </source>
</evidence>
<proteinExistence type="predicted"/>
<dbReference type="GO" id="GO:0004888">
    <property type="term" value="F:transmembrane signaling receptor activity"/>
    <property type="evidence" value="ECO:0007669"/>
    <property type="project" value="InterPro"/>
</dbReference>
<gene>
    <name evidence="5" type="primary">LOC121399561</name>
</gene>
<dbReference type="Gene3D" id="3.10.100.10">
    <property type="entry name" value="Mannose-Binding Protein A, subunit A"/>
    <property type="match status" value="1"/>
</dbReference>
<keyword evidence="2" id="KW-0812">Transmembrane</keyword>
<dbReference type="InterPro" id="IPR039689">
    <property type="entry name" value="CD72"/>
</dbReference>
<evidence type="ECO:0000256" key="2">
    <source>
        <dbReference type="SAM" id="Phobius"/>
    </source>
</evidence>
<evidence type="ECO:0000259" key="3">
    <source>
        <dbReference type="PROSITE" id="PS50041"/>
    </source>
</evidence>
<feature type="coiled-coil region" evidence="1">
    <location>
        <begin position="236"/>
        <end position="270"/>
    </location>
</feature>
<keyword evidence="1" id="KW-0175">Coiled coil</keyword>
<keyword evidence="2" id="KW-1133">Transmembrane helix</keyword>
<dbReference type="Pfam" id="PF00059">
    <property type="entry name" value="Lectin_C"/>
    <property type="match status" value="1"/>
</dbReference>
<sequence length="451" mass="51877">MAVVYADLRFARSPAQEPPTTDLSQIYGEWEVTYENVKPLREQGERREDSSTPVLRRWLHRFSAVHSPYVTVCLMPICLVLLGATIRLSVDLSQMSHLHEEIAGQFEKLQEDHRALNATLLDTILQKEQDLQGKEEMLIKTRAELEKTQNLLGTSRGSNTDMNQRLEATVRQRNQLQSDLRDCQMDLQRKMVELGETSGQRTSCQNELNSCRWDQGTINNHYRQSQSSVADKSKQLNTAQGNLAKAQWELQNVKNNLKETERNLDEIRRSDAQKGKNLLALQQQWSEVQQCVSVSCKNPSNAEIGPYNDPFNYCPDVWQQIGDQCYYFSNESKYRLASEIFCRGTGAVLAKIEESDDILKEMITKSSRSYWIGLKKVEHSNLFHWSDNSKQILESSANQFCAMASPQLKAEMCLRLLPWICQKKTEQCHNKMELLKCFGEKLGVFGKRNRP</sequence>
<feature type="transmembrane region" description="Helical" evidence="2">
    <location>
        <begin position="69"/>
        <end position="90"/>
    </location>
</feature>
<organism evidence="4 5">
    <name type="scientific">Xenopus laevis</name>
    <name type="common">African clawed frog</name>
    <dbReference type="NCBI Taxonomy" id="8355"/>
    <lineage>
        <taxon>Eukaryota</taxon>
        <taxon>Metazoa</taxon>
        <taxon>Chordata</taxon>
        <taxon>Craniata</taxon>
        <taxon>Vertebrata</taxon>
        <taxon>Euteleostomi</taxon>
        <taxon>Amphibia</taxon>
        <taxon>Batrachia</taxon>
        <taxon>Anura</taxon>
        <taxon>Pipoidea</taxon>
        <taxon>Pipidae</taxon>
        <taxon>Xenopodinae</taxon>
        <taxon>Xenopus</taxon>
        <taxon>Xenopus</taxon>
    </lineage>
</organism>
<dbReference type="PROSITE" id="PS50041">
    <property type="entry name" value="C_TYPE_LECTIN_2"/>
    <property type="match status" value="1"/>
</dbReference>
<keyword evidence="4" id="KW-1185">Reference proteome</keyword>